<dbReference type="Gene3D" id="3.10.180.10">
    <property type="entry name" value="2,3-Dihydroxybiphenyl 1,2-Dioxygenase, domain 1"/>
    <property type="match status" value="1"/>
</dbReference>
<dbReference type="EMBL" id="VSSQ01073226">
    <property type="protein sequence ID" value="MPN24387.1"/>
    <property type="molecule type" value="Genomic_DNA"/>
</dbReference>
<name>A0A645GBV1_9ZZZZ</name>
<dbReference type="InterPro" id="IPR004360">
    <property type="entry name" value="Glyas_Fos-R_dOase_dom"/>
</dbReference>
<dbReference type="AlphaFoldDB" id="A0A645GBV1"/>
<organism evidence="2">
    <name type="scientific">bioreactor metagenome</name>
    <dbReference type="NCBI Taxonomy" id="1076179"/>
    <lineage>
        <taxon>unclassified sequences</taxon>
        <taxon>metagenomes</taxon>
        <taxon>ecological metagenomes</taxon>
    </lineage>
</organism>
<accession>A0A645GBV1</accession>
<feature type="domain" description="VOC" evidence="1">
    <location>
        <begin position="3"/>
        <end position="147"/>
    </location>
</feature>
<dbReference type="InterPro" id="IPR037523">
    <property type="entry name" value="VOC_core"/>
</dbReference>
<protein>
    <recommendedName>
        <fullName evidence="1">VOC domain-containing protein</fullName>
    </recommendedName>
</protein>
<comment type="caution">
    <text evidence="2">The sequence shown here is derived from an EMBL/GenBank/DDBJ whole genome shotgun (WGS) entry which is preliminary data.</text>
</comment>
<reference evidence="2" key="1">
    <citation type="submission" date="2019-08" db="EMBL/GenBank/DDBJ databases">
        <authorList>
            <person name="Kucharzyk K."/>
            <person name="Murdoch R.W."/>
            <person name="Higgins S."/>
            <person name="Loffler F."/>
        </authorList>
    </citation>
    <scope>NUCLEOTIDE SEQUENCE</scope>
</reference>
<dbReference type="InterPro" id="IPR029068">
    <property type="entry name" value="Glyas_Bleomycin-R_OHBP_Dase"/>
</dbReference>
<dbReference type="Pfam" id="PF00903">
    <property type="entry name" value="Glyoxalase"/>
    <property type="match status" value="1"/>
</dbReference>
<dbReference type="PROSITE" id="PS51819">
    <property type="entry name" value="VOC"/>
    <property type="match status" value="1"/>
</dbReference>
<evidence type="ECO:0000259" key="1">
    <source>
        <dbReference type="PROSITE" id="PS51819"/>
    </source>
</evidence>
<dbReference type="SUPFAM" id="SSF54593">
    <property type="entry name" value="Glyoxalase/Bleomycin resistance protein/Dihydroxybiphenyl dioxygenase"/>
    <property type="match status" value="1"/>
</dbReference>
<evidence type="ECO:0000313" key="2">
    <source>
        <dbReference type="EMBL" id="MPN24387.1"/>
    </source>
</evidence>
<sequence>MVRYSHTNLIAKNIPLMIAFYRDVLGCRSIGQTRDLSGSWVDRLTGIPGAHIFGEHLALPGFEEGGPTLEIFGYDAVVSNTAPSVNASGFTHLAFAVDDVSAVLQAVLSHGGGQVGDLVENRYPDGRTITVVYARDPEGNILELQSWRKT</sequence>
<gene>
    <name evidence="2" type="ORF">SDC9_171785</name>
</gene>
<proteinExistence type="predicted"/>